<evidence type="ECO:0000256" key="1">
    <source>
        <dbReference type="SAM" id="MobiDB-lite"/>
    </source>
</evidence>
<feature type="compositionally biased region" description="Basic and acidic residues" evidence="1">
    <location>
        <begin position="1"/>
        <end position="11"/>
    </location>
</feature>
<gene>
    <name evidence="2" type="ORF">AG1IA_07037</name>
</gene>
<reference evidence="2 3" key="1">
    <citation type="journal article" date="2013" name="Nat. Commun.">
        <title>The evolution and pathogenic mechanisms of the rice sheath blight pathogen.</title>
        <authorList>
            <person name="Zheng A."/>
            <person name="Lin R."/>
            <person name="Xu L."/>
            <person name="Qin P."/>
            <person name="Tang C."/>
            <person name="Ai P."/>
            <person name="Zhang D."/>
            <person name="Liu Y."/>
            <person name="Sun Z."/>
            <person name="Feng H."/>
            <person name="Wang Y."/>
            <person name="Chen Y."/>
            <person name="Liang X."/>
            <person name="Fu R."/>
            <person name="Li Q."/>
            <person name="Zhang J."/>
            <person name="Yu X."/>
            <person name="Xie Z."/>
            <person name="Ding L."/>
            <person name="Guan P."/>
            <person name="Tang J."/>
            <person name="Liang Y."/>
            <person name="Wang S."/>
            <person name="Deng Q."/>
            <person name="Li S."/>
            <person name="Zhu J."/>
            <person name="Wang L."/>
            <person name="Liu H."/>
            <person name="Li P."/>
        </authorList>
    </citation>
    <scope>NUCLEOTIDE SEQUENCE [LARGE SCALE GENOMIC DNA]</scope>
    <source>
        <strain evidence="3">AG-1 IA</strain>
    </source>
</reference>
<accession>L8WLV5</accession>
<feature type="region of interest" description="Disordered" evidence="1">
    <location>
        <begin position="1"/>
        <end position="30"/>
    </location>
</feature>
<keyword evidence="3" id="KW-1185">Reference proteome</keyword>
<evidence type="ECO:0000313" key="2">
    <source>
        <dbReference type="EMBL" id="ELU38930.1"/>
    </source>
</evidence>
<evidence type="ECO:0000313" key="3">
    <source>
        <dbReference type="Proteomes" id="UP000011668"/>
    </source>
</evidence>
<protein>
    <submittedName>
        <fullName evidence="2">Uncharacterized protein</fullName>
    </submittedName>
</protein>
<sequence length="53" mass="5986">MTARRDGDRRRMCLTSEPSDQQSTSSSEYKRRGISHILPLLAFPLIDGVGYLC</sequence>
<proteinExistence type="predicted"/>
<feature type="compositionally biased region" description="Low complexity" evidence="1">
    <location>
        <begin position="15"/>
        <end position="27"/>
    </location>
</feature>
<dbReference type="HOGENOM" id="CLU_3070319_0_0_1"/>
<name>L8WLV5_THACA</name>
<dbReference type="AlphaFoldDB" id="L8WLV5"/>
<comment type="caution">
    <text evidence="2">The sequence shown here is derived from an EMBL/GenBank/DDBJ whole genome shotgun (WGS) entry which is preliminary data.</text>
</comment>
<organism evidence="2 3">
    <name type="scientific">Thanatephorus cucumeris (strain AG1-IA)</name>
    <name type="common">Rice sheath blight fungus</name>
    <name type="synonym">Rhizoctonia solani</name>
    <dbReference type="NCBI Taxonomy" id="983506"/>
    <lineage>
        <taxon>Eukaryota</taxon>
        <taxon>Fungi</taxon>
        <taxon>Dikarya</taxon>
        <taxon>Basidiomycota</taxon>
        <taxon>Agaricomycotina</taxon>
        <taxon>Agaricomycetes</taxon>
        <taxon>Cantharellales</taxon>
        <taxon>Ceratobasidiaceae</taxon>
        <taxon>Rhizoctonia</taxon>
        <taxon>Rhizoctonia solani AG-1</taxon>
    </lineage>
</organism>
<dbReference type="Proteomes" id="UP000011668">
    <property type="component" value="Unassembled WGS sequence"/>
</dbReference>
<dbReference type="EMBL" id="AFRT01001988">
    <property type="protein sequence ID" value="ELU38930.1"/>
    <property type="molecule type" value="Genomic_DNA"/>
</dbReference>